<dbReference type="AlphaFoldDB" id="A0AB40CJH9"/>
<dbReference type="RefSeq" id="XP_039140186.1">
    <property type="nucleotide sequence ID" value="XM_039284252.1"/>
</dbReference>
<keyword evidence="2" id="KW-1185">Reference proteome</keyword>
<dbReference type="GeneID" id="120277413"/>
<dbReference type="InterPro" id="IPR004252">
    <property type="entry name" value="Probable_transposase_24"/>
</dbReference>
<feature type="compositionally biased region" description="Low complexity" evidence="1">
    <location>
        <begin position="67"/>
        <end position="84"/>
    </location>
</feature>
<gene>
    <name evidence="3" type="primary">LOC120277413</name>
</gene>
<sequence>MMKMMSLMELKVVVNKLSKMRGKGCKGGSSYRGSSDSLHSIARDAPAQVTSAPNVLSRPLPPSVANTCAGSSSSSASTPCASGGVTPNGEPTMHARDTPTSSMDCLPLTIDESRRPRIKLVNGMLHPSDVCARKITFIFKERMDENGYSWKNVSKETKDFYWNEFQKFFVWDESMLSAIKMAWQRKAAERYRALMCSLRKGKEKSLHVSDSAWKTWTDAWNSPEFKTRCETATANRLTEITGPGSGISRHTGGSISHASHADRLRSRLGRDPRPFELFEVTHTKKGTSMLVDTRAQSVKDRYLELVEQASQTQEGLDELPIVDETALYYDAVGGGKKSRVYG</sequence>
<evidence type="ECO:0000313" key="2">
    <source>
        <dbReference type="Proteomes" id="UP001515500"/>
    </source>
</evidence>
<proteinExistence type="predicted"/>
<evidence type="ECO:0000313" key="3">
    <source>
        <dbReference type="RefSeq" id="XP_039140186.1"/>
    </source>
</evidence>
<accession>A0AB40CJH9</accession>
<feature type="region of interest" description="Disordered" evidence="1">
    <location>
        <begin position="64"/>
        <end position="104"/>
    </location>
</feature>
<feature type="region of interest" description="Disordered" evidence="1">
    <location>
        <begin position="239"/>
        <end position="260"/>
    </location>
</feature>
<name>A0AB40CJH9_DIOCR</name>
<dbReference type="Proteomes" id="UP001515500">
    <property type="component" value="Chromosome 15"/>
</dbReference>
<dbReference type="Pfam" id="PF03004">
    <property type="entry name" value="Transposase_24"/>
    <property type="match status" value="1"/>
</dbReference>
<protein>
    <submittedName>
        <fullName evidence="3">Uncharacterized protein LOC120277413 isoform X1</fullName>
    </submittedName>
</protein>
<reference evidence="3" key="1">
    <citation type="submission" date="2025-08" db="UniProtKB">
        <authorList>
            <consortium name="RefSeq"/>
        </authorList>
    </citation>
    <scope>IDENTIFICATION</scope>
</reference>
<evidence type="ECO:0000256" key="1">
    <source>
        <dbReference type="SAM" id="MobiDB-lite"/>
    </source>
</evidence>
<organism evidence="2 3">
    <name type="scientific">Dioscorea cayennensis subsp. rotundata</name>
    <name type="common">White Guinea yam</name>
    <name type="synonym">Dioscorea rotundata</name>
    <dbReference type="NCBI Taxonomy" id="55577"/>
    <lineage>
        <taxon>Eukaryota</taxon>
        <taxon>Viridiplantae</taxon>
        <taxon>Streptophyta</taxon>
        <taxon>Embryophyta</taxon>
        <taxon>Tracheophyta</taxon>
        <taxon>Spermatophyta</taxon>
        <taxon>Magnoliopsida</taxon>
        <taxon>Liliopsida</taxon>
        <taxon>Dioscoreales</taxon>
        <taxon>Dioscoreaceae</taxon>
        <taxon>Dioscorea</taxon>
    </lineage>
</organism>